<organism evidence="4 5">
    <name type="scientific">Streptomyces albus</name>
    <dbReference type="NCBI Taxonomy" id="1888"/>
    <lineage>
        <taxon>Bacteria</taxon>
        <taxon>Bacillati</taxon>
        <taxon>Actinomycetota</taxon>
        <taxon>Actinomycetes</taxon>
        <taxon>Kitasatosporales</taxon>
        <taxon>Streptomycetaceae</taxon>
        <taxon>Streptomyces</taxon>
    </lineage>
</organism>
<dbReference type="GO" id="GO:0017000">
    <property type="term" value="P:antibiotic biosynthetic process"/>
    <property type="evidence" value="ECO:0007669"/>
    <property type="project" value="UniProtKB-ARBA"/>
</dbReference>
<protein>
    <submittedName>
        <fullName evidence="4">Class I SAM-dependent methyltransferase</fullName>
    </submittedName>
</protein>
<sequence length="259" mass="28036">MADIGVPTADGGSVNDKGSWEEYWHGVRTGRLEEPPWNWDPERAADCYLSQREALGDAFDPSLLLIDLGCGDGSLTRYLARTHTRVLGVDVSESALDQARRQNPAPNVRYQRFDITDEAAARELHRRQGDAHIHLRGVVHSIAPADRKAALASLAVLAGESGTVFDIELSPALDAAQAETVRAHGQLPDRMEHVGDSGLRAQRLTASELAELYEGAGFAVRAGGEYSGRSSMRMPDGSCFVYPMVYVLAVPAHSTGRVS</sequence>
<keyword evidence="2 4" id="KW-0808">Transferase</keyword>
<reference evidence="4 5" key="1">
    <citation type="submission" date="2018-10" db="EMBL/GenBank/DDBJ databases">
        <title>Isolation of pseudouridimycin from Streptomyces albus DSM 40763.</title>
        <authorList>
            <person name="Rosenqvist P."/>
            <person name="Metsae-Ketelae M."/>
            <person name="Virta P."/>
        </authorList>
    </citation>
    <scope>NUCLEOTIDE SEQUENCE [LARGE SCALE GENOMIC DNA]</scope>
    <source>
        <strain evidence="4 5">DSM 40763</strain>
    </source>
</reference>
<dbReference type="Gene3D" id="3.40.50.150">
    <property type="entry name" value="Vaccinia Virus protein VP39"/>
    <property type="match status" value="1"/>
</dbReference>
<dbReference type="Pfam" id="PF13649">
    <property type="entry name" value="Methyltransf_25"/>
    <property type="match status" value="1"/>
</dbReference>
<evidence type="ECO:0000259" key="3">
    <source>
        <dbReference type="Pfam" id="PF13649"/>
    </source>
</evidence>
<dbReference type="PANTHER" id="PTHR43861">
    <property type="entry name" value="TRANS-ACONITATE 2-METHYLTRANSFERASE-RELATED"/>
    <property type="match status" value="1"/>
</dbReference>
<dbReference type="EMBL" id="RCIY01000029">
    <property type="protein sequence ID" value="TGG87110.1"/>
    <property type="molecule type" value="Genomic_DNA"/>
</dbReference>
<dbReference type="InterPro" id="IPR029063">
    <property type="entry name" value="SAM-dependent_MTases_sf"/>
</dbReference>
<name>A0A8H1LLM7_9ACTN</name>
<dbReference type="SUPFAM" id="SSF53335">
    <property type="entry name" value="S-adenosyl-L-methionine-dependent methyltransferases"/>
    <property type="match status" value="1"/>
</dbReference>
<evidence type="ECO:0000256" key="1">
    <source>
        <dbReference type="ARBA" id="ARBA00022603"/>
    </source>
</evidence>
<comment type="caution">
    <text evidence="4">The sequence shown here is derived from an EMBL/GenBank/DDBJ whole genome shotgun (WGS) entry which is preliminary data.</text>
</comment>
<evidence type="ECO:0000313" key="5">
    <source>
        <dbReference type="Proteomes" id="UP000298111"/>
    </source>
</evidence>
<dbReference type="PANTHER" id="PTHR43861:SF1">
    <property type="entry name" value="TRANS-ACONITATE 2-METHYLTRANSFERASE"/>
    <property type="match status" value="1"/>
</dbReference>
<keyword evidence="1 4" id="KW-0489">Methyltransferase</keyword>
<accession>A0A8H1LLM7</accession>
<evidence type="ECO:0000313" key="4">
    <source>
        <dbReference type="EMBL" id="TGG87110.1"/>
    </source>
</evidence>
<dbReference type="AlphaFoldDB" id="A0A8H1LLM7"/>
<gene>
    <name evidence="4" type="ORF">D8771_05015</name>
</gene>
<dbReference type="InterPro" id="IPR041698">
    <property type="entry name" value="Methyltransf_25"/>
</dbReference>
<proteinExistence type="predicted"/>
<dbReference type="GO" id="GO:0032259">
    <property type="term" value="P:methylation"/>
    <property type="evidence" value="ECO:0007669"/>
    <property type="project" value="UniProtKB-KW"/>
</dbReference>
<dbReference type="GeneID" id="75185653"/>
<dbReference type="CDD" id="cd02440">
    <property type="entry name" value="AdoMet_MTases"/>
    <property type="match status" value="1"/>
</dbReference>
<dbReference type="Proteomes" id="UP000298111">
    <property type="component" value="Unassembled WGS sequence"/>
</dbReference>
<dbReference type="GO" id="GO:0008168">
    <property type="term" value="F:methyltransferase activity"/>
    <property type="evidence" value="ECO:0007669"/>
    <property type="project" value="UniProtKB-KW"/>
</dbReference>
<feature type="domain" description="Methyltransferase" evidence="3">
    <location>
        <begin position="66"/>
        <end position="155"/>
    </location>
</feature>
<evidence type="ECO:0000256" key="2">
    <source>
        <dbReference type="ARBA" id="ARBA00022679"/>
    </source>
</evidence>
<dbReference type="RefSeq" id="WP_016467010.1">
    <property type="nucleotide sequence ID" value="NZ_CP103060.1"/>
</dbReference>